<dbReference type="SMART" id="SM00248">
    <property type="entry name" value="ANK"/>
    <property type="match status" value="4"/>
</dbReference>
<dbReference type="PANTHER" id="PTHR24121:SF23">
    <property type="entry name" value="NO MECHANORECEPTOR POTENTIAL C, ISOFORM H"/>
    <property type="match status" value="1"/>
</dbReference>
<dbReference type="Gene3D" id="1.25.40.20">
    <property type="entry name" value="Ankyrin repeat-containing domain"/>
    <property type="match status" value="1"/>
</dbReference>
<dbReference type="PROSITE" id="PS50297">
    <property type="entry name" value="ANK_REP_REGION"/>
    <property type="match status" value="1"/>
</dbReference>
<dbReference type="Pfam" id="PF12796">
    <property type="entry name" value="Ank_2"/>
    <property type="match status" value="1"/>
</dbReference>
<dbReference type="Proteomes" id="UP001055712">
    <property type="component" value="Unassembled WGS sequence"/>
</dbReference>
<keyword evidence="3" id="KW-1185">Reference proteome</keyword>
<accession>A0A9D4YSU8</accession>
<proteinExistence type="predicted"/>
<reference evidence="2" key="1">
    <citation type="journal article" date="2019" name="Plant J.">
        <title>Chlorella vulgaris genome assembly and annotation reveals the molecular basis for metabolic acclimation to high light conditions.</title>
        <authorList>
            <person name="Cecchin M."/>
            <person name="Marcolungo L."/>
            <person name="Rossato M."/>
            <person name="Girolomoni L."/>
            <person name="Cosentino E."/>
            <person name="Cuine S."/>
            <person name="Li-Beisson Y."/>
            <person name="Delledonne M."/>
            <person name="Ballottari M."/>
        </authorList>
    </citation>
    <scope>NUCLEOTIDE SEQUENCE</scope>
    <source>
        <strain evidence="2">211/11P</strain>
    </source>
</reference>
<keyword evidence="1" id="KW-0040">ANK repeat</keyword>
<dbReference type="PANTHER" id="PTHR24121">
    <property type="entry name" value="NO MECHANORECEPTOR POTENTIAL C, ISOFORM D-RELATED"/>
    <property type="match status" value="1"/>
</dbReference>
<dbReference type="Pfam" id="PF00023">
    <property type="entry name" value="Ank"/>
    <property type="match status" value="1"/>
</dbReference>
<dbReference type="InterPro" id="IPR002110">
    <property type="entry name" value="Ankyrin_rpt"/>
</dbReference>
<evidence type="ECO:0000256" key="1">
    <source>
        <dbReference type="PROSITE-ProRule" id="PRU00023"/>
    </source>
</evidence>
<dbReference type="OrthoDB" id="3065869at2759"/>
<name>A0A9D4YSU8_CHLVU</name>
<dbReference type="SUPFAM" id="SSF48403">
    <property type="entry name" value="Ankyrin repeat"/>
    <property type="match status" value="1"/>
</dbReference>
<evidence type="ECO:0000313" key="3">
    <source>
        <dbReference type="Proteomes" id="UP001055712"/>
    </source>
</evidence>
<dbReference type="AlphaFoldDB" id="A0A9D4YSU8"/>
<evidence type="ECO:0000313" key="2">
    <source>
        <dbReference type="EMBL" id="KAI3424806.1"/>
    </source>
</evidence>
<dbReference type="EMBL" id="SIDB01000012">
    <property type="protein sequence ID" value="KAI3424806.1"/>
    <property type="molecule type" value="Genomic_DNA"/>
</dbReference>
<dbReference type="PROSITE" id="PS50088">
    <property type="entry name" value="ANK_REPEAT"/>
    <property type="match status" value="1"/>
</dbReference>
<organism evidence="2 3">
    <name type="scientific">Chlorella vulgaris</name>
    <name type="common">Green alga</name>
    <dbReference type="NCBI Taxonomy" id="3077"/>
    <lineage>
        <taxon>Eukaryota</taxon>
        <taxon>Viridiplantae</taxon>
        <taxon>Chlorophyta</taxon>
        <taxon>core chlorophytes</taxon>
        <taxon>Trebouxiophyceae</taxon>
        <taxon>Chlorellales</taxon>
        <taxon>Chlorellaceae</taxon>
        <taxon>Chlorella clade</taxon>
        <taxon>Chlorella</taxon>
    </lineage>
</organism>
<dbReference type="InterPro" id="IPR036770">
    <property type="entry name" value="Ankyrin_rpt-contain_sf"/>
</dbReference>
<reference evidence="2" key="2">
    <citation type="submission" date="2020-11" db="EMBL/GenBank/DDBJ databases">
        <authorList>
            <person name="Cecchin M."/>
            <person name="Marcolungo L."/>
            <person name="Rossato M."/>
            <person name="Girolomoni L."/>
            <person name="Cosentino E."/>
            <person name="Cuine S."/>
            <person name="Li-Beisson Y."/>
            <person name="Delledonne M."/>
            <person name="Ballottari M."/>
        </authorList>
    </citation>
    <scope>NUCLEOTIDE SEQUENCE</scope>
    <source>
        <strain evidence="2">211/11P</strain>
        <tissue evidence="2">Whole cell</tissue>
    </source>
</reference>
<gene>
    <name evidence="2" type="ORF">D9Q98_008192</name>
</gene>
<feature type="repeat" description="ANK" evidence="1">
    <location>
        <begin position="184"/>
        <end position="205"/>
    </location>
</feature>
<comment type="caution">
    <text evidence="2">The sequence shown here is derived from an EMBL/GenBank/DDBJ whole genome shotgun (WGS) entry which is preliminary data.</text>
</comment>
<sequence>MASNAGRVAPLDDSLASSYGRCMVVFPHGDEEHLVSPLPSPAVARVICDILAVKAAVDAGQHDLSSVPLLSRQHSLASAPQEARQLILSASFAQLARQLQDCAVPSVRCWESLRSPCSVARTAACLGHTCSLQILLLLHPEAASTTNVGNQTALHAAAHWGHAPAVQLLLDSTQLAVALQADSRGCTPLHLAAWHGNLAAVQLLVAAAPAAATMQDAAGRTPLHLAALLTRPDVAQHLLAAVPAAGAMRDGSGQTPLQAVLSAGKGHAALADFVIAAVASSEYPWPTNDEWMAVQAPCPDLAQALPAALASSEALAGQVVRLLPDEDRQRLRTLALCLARTQHQQGISLPVPILGMVLAQSVYR</sequence>
<protein>
    <submittedName>
        <fullName evidence="2">Uncharacterized protein</fullName>
    </submittedName>
</protein>